<evidence type="ECO:0000256" key="3">
    <source>
        <dbReference type="ARBA" id="ARBA00023004"/>
    </source>
</evidence>
<dbReference type="GO" id="GO:0020037">
    <property type="term" value="F:heme binding"/>
    <property type="evidence" value="ECO:0007669"/>
    <property type="project" value="InterPro"/>
</dbReference>
<protein>
    <submittedName>
        <fullName evidence="6">Cytochrome c</fullName>
    </submittedName>
</protein>
<evidence type="ECO:0000313" key="6">
    <source>
        <dbReference type="EMBL" id="KAA5613319.1"/>
    </source>
</evidence>
<sequence>MSDQPKPGPYSGDVVRPAGVVAFGEAPDPVPPLTPALLRRGQERFHIYCTPCHSELGDGNGMIVQRGFPSPPSYHIDRLRAAPPRHFVDVITNGYGVMYSFAYRVAPADRWAIAAYIKALQRSQHARPEEIPPDQRQALR</sequence>
<dbReference type="EMBL" id="VWPK01000007">
    <property type="protein sequence ID" value="KAA5613319.1"/>
    <property type="molecule type" value="Genomic_DNA"/>
</dbReference>
<reference evidence="6 7" key="1">
    <citation type="submission" date="2019-09" db="EMBL/GenBank/DDBJ databases">
        <title>Genome sequence of Rhodovastum atsumiense, a diverse member of the Acetobacteraceae family of non-sulfur purple photosynthetic bacteria.</title>
        <authorList>
            <person name="Meyer T."/>
            <person name="Kyndt J."/>
        </authorList>
    </citation>
    <scope>NUCLEOTIDE SEQUENCE [LARGE SCALE GENOMIC DNA]</scope>
    <source>
        <strain evidence="6 7">DSM 21279</strain>
    </source>
</reference>
<dbReference type="InterPro" id="IPR009056">
    <property type="entry name" value="Cyt_c-like_dom"/>
</dbReference>
<dbReference type="SUPFAM" id="SSF46626">
    <property type="entry name" value="Cytochrome c"/>
    <property type="match status" value="1"/>
</dbReference>
<keyword evidence="2 4" id="KW-0479">Metal-binding</keyword>
<dbReference type="AlphaFoldDB" id="A0A5M6IZD2"/>
<evidence type="ECO:0000256" key="1">
    <source>
        <dbReference type="ARBA" id="ARBA00022617"/>
    </source>
</evidence>
<dbReference type="InterPro" id="IPR036909">
    <property type="entry name" value="Cyt_c-like_dom_sf"/>
</dbReference>
<proteinExistence type="predicted"/>
<dbReference type="PANTHER" id="PTHR40394:SF2">
    <property type="entry name" value="QUINOL:CYTOCHROME C OXIDOREDUCTASE MEMBRANE PROTEIN"/>
    <property type="match status" value="1"/>
</dbReference>
<evidence type="ECO:0000256" key="2">
    <source>
        <dbReference type="ARBA" id="ARBA00022723"/>
    </source>
</evidence>
<dbReference type="Proteomes" id="UP000325255">
    <property type="component" value="Unassembled WGS sequence"/>
</dbReference>
<feature type="domain" description="Cytochrome c" evidence="5">
    <location>
        <begin position="36"/>
        <end position="121"/>
    </location>
</feature>
<keyword evidence="1 4" id="KW-0349">Heme</keyword>
<evidence type="ECO:0000256" key="4">
    <source>
        <dbReference type="PROSITE-ProRule" id="PRU00433"/>
    </source>
</evidence>
<dbReference type="Pfam" id="PF13442">
    <property type="entry name" value="Cytochrome_CBB3"/>
    <property type="match status" value="1"/>
</dbReference>
<organism evidence="6 7">
    <name type="scientific">Rhodovastum atsumiense</name>
    <dbReference type="NCBI Taxonomy" id="504468"/>
    <lineage>
        <taxon>Bacteria</taxon>
        <taxon>Pseudomonadati</taxon>
        <taxon>Pseudomonadota</taxon>
        <taxon>Alphaproteobacteria</taxon>
        <taxon>Acetobacterales</taxon>
        <taxon>Acetobacteraceae</taxon>
        <taxon>Rhodovastum</taxon>
    </lineage>
</organism>
<keyword evidence="7" id="KW-1185">Reference proteome</keyword>
<gene>
    <name evidence="6" type="ORF">F1189_05990</name>
</gene>
<dbReference type="PROSITE" id="PS51007">
    <property type="entry name" value="CYTC"/>
    <property type="match status" value="1"/>
</dbReference>
<dbReference type="Gene3D" id="1.10.760.10">
    <property type="entry name" value="Cytochrome c-like domain"/>
    <property type="match status" value="1"/>
</dbReference>
<evidence type="ECO:0000313" key="7">
    <source>
        <dbReference type="Proteomes" id="UP000325255"/>
    </source>
</evidence>
<keyword evidence="3 4" id="KW-0408">Iron</keyword>
<comment type="caution">
    <text evidence="6">The sequence shown here is derived from an EMBL/GenBank/DDBJ whole genome shotgun (WGS) entry which is preliminary data.</text>
</comment>
<name>A0A5M6IZD2_9PROT</name>
<dbReference type="PANTHER" id="PTHR40394">
    <property type="entry name" value="LIPOPROTEIN-RELATED"/>
    <property type="match status" value="1"/>
</dbReference>
<dbReference type="GO" id="GO:0009055">
    <property type="term" value="F:electron transfer activity"/>
    <property type="evidence" value="ECO:0007669"/>
    <property type="project" value="InterPro"/>
</dbReference>
<dbReference type="OrthoDB" id="335174at2"/>
<evidence type="ECO:0000259" key="5">
    <source>
        <dbReference type="PROSITE" id="PS51007"/>
    </source>
</evidence>
<dbReference type="GO" id="GO:0046872">
    <property type="term" value="F:metal ion binding"/>
    <property type="evidence" value="ECO:0007669"/>
    <property type="project" value="UniProtKB-KW"/>
</dbReference>
<accession>A0A5M6IZD2</accession>